<dbReference type="InterPro" id="IPR038071">
    <property type="entry name" value="UROD/MetE-like_sf"/>
</dbReference>
<dbReference type="EMBL" id="LAZR01009400">
    <property type="protein sequence ID" value="KKM72819.1"/>
    <property type="molecule type" value="Genomic_DNA"/>
</dbReference>
<gene>
    <name evidence="1" type="ORF">LCGC14_1416650</name>
</gene>
<dbReference type="AlphaFoldDB" id="A0A0F9JSN0"/>
<reference evidence="1" key="1">
    <citation type="journal article" date="2015" name="Nature">
        <title>Complex archaea that bridge the gap between prokaryotes and eukaryotes.</title>
        <authorList>
            <person name="Spang A."/>
            <person name="Saw J.H."/>
            <person name="Jorgensen S.L."/>
            <person name="Zaremba-Niedzwiedzka K."/>
            <person name="Martijn J."/>
            <person name="Lind A.E."/>
            <person name="van Eijk R."/>
            <person name="Schleper C."/>
            <person name="Guy L."/>
            <person name="Ettema T.J."/>
        </authorList>
    </citation>
    <scope>NUCLEOTIDE SEQUENCE</scope>
</reference>
<name>A0A0F9JSN0_9ZZZZ</name>
<organism evidence="1">
    <name type="scientific">marine sediment metagenome</name>
    <dbReference type="NCBI Taxonomy" id="412755"/>
    <lineage>
        <taxon>unclassified sequences</taxon>
        <taxon>metagenomes</taxon>
        <taxon>ecological metagenomes</taxon>
    </lineage>
</organism>
<comment type="caution">
    <text evidence="1">The sequence shown here is derived from an EMBL/GenBank/DDBJ whole genome shotgun (WGS) entry which is preliminary data.</text>
</comment>
<dbReference type="Gene3D" id="3.20.20.210">
    <property type="match status" value="1"/>
</dbReference>
<sequence length="232" mass="26822">MTSKERVKKAINHERTDKVPVDLGSSFETGIHAYSYKELKECLNINSGNIEIIDTLQFIAKVEENVIERLHIDIVPLRVRYDPLGIKYGIGVKKWTLPNGITCLVSRDFNPQKLKDGSYMIEKGGNIFRFPNNGFYFDVVKLALADAGSIKDIEKKFIFSGLAKDEKQFYQKEANRLRGSEKAVLADMVIGFEIEYFFGYEKALMNLVLNKRMMIDFIERLTDMYIKKYTQF</sequence>
<proteinExistence type="predicted"/>
<accession>A0A0F9JSN0</accession>
<protein>
    <submittedName>
        <fullName evidence="1">Uncharacterized protein</fullName>
    </submittedName>
</protein>
<evidence type="ECO:0000313" key="1">
    <source>
        <dbReference type="EMBL" id="KKM72819.1"/>
    </source>
</evidence>
<dbReference type="SUPFAM" id="SSF51726">
    <property type="entry name" value="UROD/MetE-like"/>
    <property type="match status" value="1"/>
</dbReference>